<keyword evidence="1" id="KW-0479">Metal-binding</keyword>
<dbReference type="UniPathway" id="UPA00084">
    <property type="reaction ID" value="UER00504"/>
</dbReference>
<feature type="transmembrane region" description="Helical" evidence="2">
    <location>
        <begin position="52"/>
        <end position="73"/>
    </location>
</feature>
<dbReference type="InterPro" id="IPR036681">
    <property type="entry name" value="PgpA-like_sf"/>
</dbReference>
<keyword evidence="5" id="KW-1185">Reference proteome</keyword>
<evidence type="ECO:0000256" key="2">
    <source>
        <dbReference type="SAM" id="Phobius"/>
    </source>
</evidence>
<keyword evidence="2" id="KW-1133">Transmembrane helix</keyword>
<dbReference type="PANTHER" id="PTHR36305:SF1">
    <property type="entry name" value="PHOSPHATIDYLGLYCEROPHOSPHATASE A"/>
    <property type="match status" value="1"/>
</dbReference>
<keyword evidence="1" id="KW-0442">Lipid degradation</keyword>
<evidence type="ECO:0000256" key="1">
    <source>
        <dbReference type="PIRNR" id="PIRNR006162"/>
    </source>
</evidence>
<keyword evidence="1 2" id="KW-0472">Membrane</keyword>
<dbReference type="PIRSF" id="PIRSF006162">
    <property type="entry name" value="PgpA"/>
    <property type="match status" value="1"/>
</dbReference>
<dbReference type="InterPro" id="IPR026037">
    <property type="entry name" value="PgpA"/>
</dbReference>
<keyword evidence="1" id="KW-0595">Phospholipid degradation</keyword>
<proteinExistence type="predicted"/>
<comment type="subcellular location">
    <subcellularLocation>
        <location evidence="1">Cell inner membrane</location>
        <topology evidence="1">Multi-pass membrane protein</topology>
    </subcellularLocation>
</comment>
<dbReference type="GO" id="GO:0006655">
    <property type="term" value="P:phosphatidylglycerol biosynthetic process"/>
    <property type="evidence" value="ECO:0007669"/>
    <property type="project" value="UniProtKB-UniPathway"/>
</dbReference>
<keyword evidence="1" id="KW-1208">Phospholipid metabolism</keyword>
<dbReference type="Pfam" id="PF04608">
    <property type="entry name" value="PgpA"/>
    <property type="match status" value="1"/>
</dbReference>
<keyword evidence="1" id="KW-0443">Lipid metabolism</keyword>
<dbReference type="CDD" id="cd06971">
    <property type="entry name" value="PgpA"/>
    <property type="match status" value="1"/>
</dbReference>
<feature type="transmembrane region" description="Helical" evidence="2">
    <location>
        <begin position="137"/>
        <end position="158"/>
    </location>
</feature>
<keyword evidence="1 2" id="KW-0812">Transmembrane</keyword>
<feature type="transmembrane region" description="Helical" evidence="2">
    <location>
        <begin position="15"/>
        <end position="45"/>
    </location>
</feature>
<feature type="domain" description="YutG/PgpA" evidence="3">
    <location>
        <begin position="17"/>
        <end position="155"/>
    </location>
</feature>
<dbReference type="PANTHER" id="PTHR36305">
    <property type="entry name" value="PHOSPHATIDYLGLYCEROPHOSPHATASE A"/>
    <property type="match status" value="1"/>
</dbReference>
<dbReference type="EMBL" id="FNAG01000004">
    <property type="protein sequence ID" value="SDD60737.1"/>
    <property type="molecule type" value="Genomic_DNA"/>
</dbReference>
<keyword evidence="1" id="KW-0378">Hydrolase</keyword>
<comment type="pathway">
    <text evidence="1">Phospholipid metabolism; phosphatidylglycerol biosynthesis; phosphatidylglycerol from CDP-diacylglycerol: step 2/2.</text>
</comment>
<dbReference type="GO" id="GO:0005886">
    <property type="term" value="C:plasma membrane"/>
    <property type="evidence" value="ECO:0007669"/>
    <property type="project" value="UniProtKB-SubCell"/>
</dbReference>
<name>A0A1G6W694_9GAMM</name>
<dbReference type="EC" id="3.1.3.27" evidence="1"/>
<evidence type="ECO:0000313" key="4">
    <source>
        <dbReference type="EMBL" id="SDD60737.1"/>
    </source>
</evidence>
<dbReference type="GO" id="GO:0008962">
    <property type="term" value="F:phosphatidylglycerophosphatase activity"/>
    <property type="evidence" value="ECO:0007669"/>
    <property type="project" value="UniProtKB-EC"/>
</dbReference>
<dbReference type="SUPFAM" id="SSF101307">
    <property type="entry name" value="YutG-like"/>
    <property type="match status" value="1"/>
</dbReference>
<comment type="catalytic activity">
    <reaction evidence="1">
        <text>a 1,2-diacyl-sn-glycero-3-phospho-(1'-sn-glycero-3'-phosphate) + H2O = a 1,2-diacyl-sn-glycero-3-phospho-(1'-sn-glycerol) + phosphate</text>
        <dbReference type="Rhea" id="RHEA:33751"/>
        <dbReference type="ChEBI" id="CHEBI:15377"/>
        <dbReference type="ChEBI" id="CHEBI:43474"/>
        <dbReference type="ChEBI" id="CHEBI:60110"/>
        <dbReference type="ChEBI" id="CHEBI:64716"/>
        <dbReference type="EC" id="3.1.3.27"/>
    </reaction>
</comment>
<comment type="cofactor">
    <cofactor evidence="1">
        <name>Mg(2+)</name>
        <dbReference type="ChEBI" id="CHEBI:18420"/>
    </cofactor>
</comment>
<accession>A0A1G6W694</accession>
<feature type="transmembrane region" description="Helical" evidence="2">
    <location>
        <begin position="93"/>
        <end position="116"/>
    </location>
</feature>
<evidence type="ECO:0000259" key="3">
    <source>
        <dbReference type="Pfam" id="PF04608"/>
    </source>
</evidence>
<reference evidence="4 5" key="1">
    <citation type="submission" date="2016-10" db="EMBL/GenBank/DDBJ databases">
        <authorList>
            <person name="de Groot N.N."/>
        </authorList>
    </citation>
    <scope>NUCLEOTIDE SEQUENCE [LARGE SCALE GENOMIC DNA]</scope>
    <source>
        <strain evidence="4 5">DSM 16957</strain>
    </source>
</reference>
<sequence length="167" mass="18453">MKRNRPPLSLLKHPYGWIASGFGSGFSPIAPGTVGSAAALVPWLWLRELPPADYLVIVLGFFALGVLAAEWVVRTIRVDDPGVVVADEWVGQWLALFLAPAGWAWMLLGFALFRLFDVWKPWPVRWADRRLHGGFGAMFDDLLAGMYAFLALQALVLLNARYGALSS</sequence>
<dbReference type="RefSeq" id="WP_091241814.1">
    <property type="nucleotide sequence ID" value="NZ_FNAG01000004.1"/>
</dbReference>
<dbReference type="OrthoDB" id="9804091at2"/>
<comment type="function">
    <text evidence="1">Lipid phosphatase which dephosphorylates phosphatidylglycerophosphate (PGP) to phosphatidylglycerol (PG).</text>
</comment>
<organism evidence="4 5">
    <name type="scientific">Aquimonas voraii</name>
    <dbReference type="NCBI Taxonomy" id="265719"/>
    <lineage>
        <taxon>Bacteria</taxon>
        <taxon>Pseudomonadati</taxon>
        <taxon>Pseudomonadota</taxon>
        <taxon>Gammaproteobacteria</taxon>
        <taxon>Lysobacterales</taxon>
        <taxon>Lysobacteraceae</taxon>
        <taxon>Aquimonas</taxon>
    </lineage>
</organism>
<dbReference type="GO" id="GO:0046872">
    <property type="term" value="F:metal ion binding"/>
    <property type="evidence" value="ECO:0007669"/>
    <property type="project" value="UniProtKB-KW"/>
</dbReference>
<dbReference type="Proteomes" id="UP000199603">
    <property type="component" value="Unassembled WGS sequence"/>
</dbReference>
<keyword evidence="1" id="KW-1003">Cell membrane</keyword>
<evidence type="ECO:0000313" key="5">
    <source>
        <dbReference type="Proteomes" id="UP000199603"/>
    </source>
</evidence>
<dbReference type="GO" id="GO:0009395">
    <property type="term" value="P:phospholipid catabolic process"/>
    <property type="evidence" value="ECO:0007669"/>
    <property type="project" value="UniProtKB-KW"/>
</dbReference>
<gene>
    <name evidence="4" type="ORF">SAMN04488509_104125</name>
</gene>
<keyword evidence="1" id="KW-0460">Magnesium</keyword>
<dbReference type="AlphaFoldDB" id="A0A1G6W694"/>
<protein>
    <recommendedName>
        <fullName evidence="1">Phosphatidylglycerophosphatase A</fullName>
        <ecNumber evidence="1">3.1.3.27</ecNumber>
    </recommendedName>
    <alternativeName>
        <fullName evidence="1">Phosphatidylglycerolphosphate phosphatase A</fullName>
    </alternativeName>
</protein>
<dbReference type="InterPro" id="IPR007686">
    <property type="entry name" value="YutG/PgpA"/>
</dbReference>
<dbReference type="STRING" id="265719.SAMN04488509_104125"/>
<keyword evidence="1" id="KW-0997">Cell inner membrane</keyword>